<protein>
    <submittedName>
        <fullName evidence="3">Glycosyltransferase involved in cell wall biosynthesis</fullName>
    </submittedName>
</protein>
<dbReference type="PANTHER" id="PTHR12526">
    <property type="entry name" value="GLYCOSYLTRANSFERASE"/>
    <property type="match status" value="1"/>
</dbReference>
<organism evidence="3 4">
    <name type="scientific">Hydrotalea sandarakina</name>
    <dbReference type="NCBI Taxonomy" id="1004304"/>
    <lineage>
        <taxon>Bacteria</taxon>
        <taxon>Pseudomonadati</taxon>
        <taxon>Bacteroidota</taxon>
        <taxon>Chitinophagia</taxon>
        <taxon>Chitinophagales</taxon>
        <taxon>Chitinophagaceae</taxon>
        <taxon>Hydrotalea</taxon>
    </lineage>
</organism>
<dbReference type="GO" id="GO:0016757">
    <property type="term" value="F:glycosyltransferase activity"/>
    <property type="evidence" value="ECO:0007669"/>
    <property type="project" value="InterPro"/>
</dbReference>
<dbReference type="Pfam" id="PF00534">
    <property type="entry name" value="Glycos_transf_1"/>
    <property type="match status" value="1"/>
</dbReference>
<evidence type="ECO:0000259" key="1">
    <source>
        <dbReference type="Pfam" id="PF00534"/>
    </source>
</evidence>
<evidence type="ECO:0000259" key="2">
    <source>
        <dbReference type="Pfam" id="PF13439"/>
    </source>
</evidence>
<comment type="caution">
    <text evidence="3">The sequence shown here is derived from an EMBL/GenBank/DDBJ whole genome shotgun (WGS) entry which is preliminary data.</text>
</comment>
<gene>
    <name evidence="3" type="ORF">LX80_00899</name>
</gene>
<evidence type="ECO:0000313" key="3">
    <source>
        <dbReference type="EMBL" id="PZX64699.1"/>
    </source>
</evidence>
<sequence length="371" mass="42547">MVKEKKIAFVIHGLPMGGAEKFMIGLANHFKNKNYKIHIILLSNDDELIKEVPSGITVTKILKNSRFDILVTKRIKQYIQKEGINKIICINSYAYFLTKIAYIGNKDTKIFVSLHTTKPFSRKSYLQNIVYFRFIDQQDCFIYICKNQREYLRKKYWISPKNEVIIYNGIDTDYFTAQNVDQNKIPEIKTKLGIKNNEQIIIKVARIQSEKNHEAAIKALDILHTQLNNKAHLIFAGNGNSNYINSLTSLVKELDLENYVHFIGNQADVRPYYALSDIFTLTSNSETFSLSALEAMAFGLPCSLTNIGGASEMIEENVNGLLTAPNNPTSIAKSWDTLLRMNANKELIRELVIRKFNINNMLVQYEQLIEN</sequence>
<keyword evidence="4" id="KW-1185">Reference proteome</keyword>
<feature type="domain" description="Glycosyltransferase subfamily 4-like N-terminal" evidence="2">
    <location>
        <begin position="16"/>
        <end position="173"/>
    </location>
</feature>
<dbReference type="PANTHER" id="PTHR12526:SF630">
    <property type="entry name" value="GLYCOSYLTRANSFERASE"/>
    <property type="match status" value="1"/>
</dbReference>
<dbReference type="SUPFAM" id="SSF53756">
    <property type="entry name" value="UDP-Glycosyltransferase/glycogen phosphorylase"/>
    <property type="match status" value="1"/>
</dbReference>
<feature type="domain" description="Glycosyl transferase family 1" evidence="1">
    <location>
        <begin position="186"/>
        <end position="342"/>
    </location>
</feature>
<dbReference type="AlphaFoldDB" id="A0A2W7SCB2"/>
<dbReference type="OrthoDB" id="7560678at2"/>
<dbReference type="InterPro" id="IPR001296">
    <property type="entry name" value="Glyco_trans_1"/>
</dbReference>
<accession>A0A2W7SCB2</accession>
<dbReference type="Pfam" id="PF13439">
    <property type="entry name" value="Glyco_transf_4"/>
    <property type="match status" value="1"/>
</dbReference>
<evidence type="ECO:0000313" key="4">
    <source>
        <dbReference type="Proteomes" id="UP000249720"/>
    </source>
</evidence>
<dbReference type="InterPro" id="IPR028098">
    <property type="entry name" value="Glyco_trans_4-like_N"/>
</dbReference>
<name>A0A2W7SCB2_9BACT</name>
<keyword evidence="3" id="KW-0808">Transferase</keyword>
<dbReference type="Proteomes" id="UP000249720">
    <property type="component" value="Unassembled WGS sequence"/>
</dbReference>
<dbReference type="Gene3D" id="3.40.50.2000">
    <property type="entry name" value="Glycogen Phosphorylase B"/>
    <property type="match status" value="2"/>
</dbReference>
<reference evidence="3 4" key="1">
    <citation type="submission" date="2018-06" db="EMBL/GenBank/DDBJ databases">
        <title>Genomic Encyclopedia of Archaeal and Bacterial Type Strains, Phase II (KMG-II): from individual species to whole genera.</title>
        <authorList>
            <person name="Goeker M."/>
        </authorList>
    </citation>
    <scope>NUCLEOTIDE SEQUENCE [LARGE SCALE GENOMIC DNA]</scope>
    <source>
        <strain evidence="3 4">DSM 23241</strain>
    </source>
</reference>
<proteinExistence type="predicted"/>
<dbReference type="EMBL" id="QKZV01000002">
    <property type="protein sequence ID" value="PZX64699.1"/>
    <property type="molecule type" value="Genomic_DNA"/>
</dbReference>